<evidence type="ECO:0000313" key="1">
    <source>
        <dbReference type="EMBL" id="RFA31622.1"/>
    </source>
</evidence>
<keyword evidence="2" id="KW-1185">Reference proteome</keyword>
<evidence type="ECO:0000313" key="2">
    <source>
        <dbReference type="Proteomes" id="UP000256763"/>
    </source>
</evidence>
<proteinExistence type="predicted"/>
<accession>A0A3E0WFB1</accession>
<reference evidence="2" key="1">
    <citation type="submission" date="2017-05" db="EMBL/GenBank/DDBJ databases">
        <authorList>
            <person name="Sharma S."/>
            <person name="Sidhu C."/>
            <person name="Pinnaka A.K."/>
        </authorList>
    </citation>
    <scope>NUCLEOTIDE SEQUENCE [LARGE SCALE GENOMIC DNA]</scope>
    <source>
        <strain evidence="2">AK93</strain>
    </source>
</reference>
<dbReference type="AlphaFoldDB" id="A0A3E0WFB1"/>
<protein>
    <submittedName>
        <fullName evidence="1">Uncharacterized protein</fullName>
    </submittedName>
</protein>
<dbReference type="EMBL" id="NFZW01000045">
    <property type="protein sequence ID" value="RFA31622.1"/>
    <property type="molecule type" value="Genomic_DNA"/>
</dbReference>
<name>A0A3E0WFB1_9GAMM</name>
<gene>
    <name evidence="1" type="ORF">CAL65_22005</name>
</gene>
<dbReference type="RefSeq" id="WP_116304279.1">
    <property type="nucleotide sequence ID" value="NZ_NFZV01000050.1"/>
</dbReference>
<comment type="caution">
    <text evidence="1">The sequence shown here is derived from an EMBL/GenBank/DDBJ whole genome shotgun (WGS) entry which is preliminary data.</text>
</comment>
<organism evidence="1 2">
    <name type="scientific">Alkalilimnicola ehrlichii</name>
    <dbReference type="NCBI Taxonomy" id="351052"/>
    <lineage>
        <taxon>Bacteria</taxon>
        <taxon>Pseudomonadati</taxon>
        <taxon>Pseudomonadota</taxon>
        <taxon>Gammaproteobacteria</taxon>
        <taxon>Chromatiales</taxon>
        <taxon>Ectothiorhodospiraceae</taxon>
        <taxon>Alkalilimnicola</taxon>
    </lineage>
</organism>
<sequence length="108" mass="11752">MDKNTLVQIAAGAWVVPSSVGSVTTKTLTQHGQHTRITVVHSFAGGELYRHETTLPEPQHADKEGEILLAIAAASHDNIVNILRGHPLRNPYAEHGLDTPQSFQELGR</sequence>
<dbReference type="Proteomes" id="UP000256763">
    <property type="component" value="Unassembled WGS sequence"/>
</dbReference>